<sequence length="311" mass="34714">MLQYNDHSVCVWVDDNELEEYNTQTFVDENKVVCWIASESGKQFKVGWDHAGNTSATEGCLQLDGGDASCGHRRASDHDTFIYDGFPISETLDSPFVFAEMQTTDDDTYLELDAQNGLGEIIFTIWKIKFTKKKKKIQWFEVEQQKPVHEKFKKAGLHCIKFGEVIAAPPSNSYCNAYRYLGNGPIATFVFKYCDRELLKAKGIIPSSDPLKRKVDAIDVDDEEQPEIRAVAKAEDLENAIVSNEDEDQIIGAMGALQQKLMALRAKKAKENATKRAKVEDLQVAGGTSNQCPTQTFVVPKGEVIDLTGSL</sequence>
<dbReference type="Proteomes" id="UP000790377">
    <property type="component" value="Unassembled WGS sequence"/>
</dbReference>
<evidence type="ECO:0000313" key="1">
    <source>
        <dbReference type="EMBL" id="KAH7907613.1"/>
    </source>
</evidence>
<organism evidence="1 2">
    <name type="scientific">Hygrophoropsis aurantiaca</name>
    <dbReference type="NCBI Taxonomy" id="72124"/>
    <lineage>
        <taxon>Eukaryota</taxon>
        <taxon>Fungi</taxon>
        <taxon>Dikarya</taxon>
        <taxon>Basidiomycota</taxon>
        <taxon>Agaricomycotina</taxon>
        <taxon>Agaricomycetes</taxon>
        <taxon>Agaricomycetidae</taxon>
        <taxon>Boletales</taxon>
        <taxon>Coniophorineae</taxon>
        <taxon>Hygrophoropsidaceae</taxon>
        <taxon>Hygrophoropsis</taxon>
    </lineage>
</organism>
<protein>
    <submittedName>
        <fullName evidence="1">Uncharacterized protein</fullName>
    </submittedName>
</protein>
<evidence type="ECO:0000313" key="2">
    <source>
        <dbReference type="Proteomes" id="UP000790377"/>
    </source>
</evidence>
<keyword evidence="2" id="KW-1185">Reference proteome</keyword>
<comment type="caution">
    <text evidence="1">The sequence shown here is derived from an EMBL/GenBank/DDBJ whole genome shotgun (WGS) entry which is preliminary data.</text>
</comment>
<proteinExistence type="predicted"/>
<reference evidence="1" key="1">
    <citation type="journal article" date="2021" name="New Phytol.">
        <title>Evolutionary innovations through gain and loss of genes in the ectomycorrhizal Boletales.</title>
        <authorList>
            <person name="Wu G."/>
            <person name="Miyauchi S."/>
            <person name="Morin E."/>
            <person name="Kuo A."/>
            <person name="Drula E."/>
            <person name="Varga T."/>
            <person name="Kohler A."/>
            <person name="Feng B."/>
            <person name="Cao Y."/>
            <person name="Lipzen A."/>
            <person name="Daum C."/>
            <person name="Hundley H."/>
            <person name="Pangilinan J."/>
            <person name="Johnson J."/>
            <person name="Barry K."/>
            <person name="LaButti K."/>
            <person name="Ng V."/>
            <person name="Ahrendt S."/>
            <person name="Min B."/>
            <person name="Choi I.G."/>
            <person name="Park H."/>
            <person name="Plett J.M."/>
            <person name="Magnuson J."/>
            <person name="Spatafora J.W."/>
            <person name="Nagy L.G."/>
            <person name="Henrissat B."/>
            <person name="Grigoriev I.V."/>
            <person name="Yang Z.L."/>
            <person name="Xu J."/>
            <person name="Martin F.M."/>
        </authorList>
    </citation>
    <scope>NUCLEOTIDE SEQUENCE</scope>
    <source>
        <strain evidence="1">ATCC 28755</strain>
    </source>
</reference>
<name>A0ACB8A3J0_9AGAM</name>
<gene>
    <name evidence="1" type="ORF">BJ138DRAFT_1116547</name>
</gene>
<accession>A0ACB8A3J0</accession>
<dbReference type="EMBL" id="MU267888">
    <property type="protein sequence ID" value="KAH7907613.1"/>
    <property type="molecule type" value="Genomic_DNA"/>
</dbReference>